<evidence type="ECO:0000313" key="1">
    <source>
        <dbReference type="EMBL" id="TLQ04728.1"/>
    </source>
</evidence>
<dbReference type="EMBL" id="VBTE01000067">
    <property type="protein sequence ID" value="TLQ04728.1"/>
    <property type="molecule type" value="Genomic_DNA"/>
</dbReference>
<proteinExistence type="predicted"/>
<dbReference type="Proteomes" id="UP000307201">
    <property type="component" value="Unassembled WGS sequence"/>
</dbReference>
<accession>A0A5R9BVK0</accession>
<dbReference type="AlphaFoldDB" id="A0A5R9BVK0"/>
<evidence type="ECO:0000313" key="2">
    <source>
        <dbReference type="Proteomes" id="UP000307201"/>
    </source>
</evidence>
<protein>
    <submittedName>
        <fullName evidence="1">Uncharacterized protein</fullName>
    </submittedName>
</protein>
<sequence length="63" mass="7467">MKTLFKHIAIWYLRKIDVQLIMNIHFLTPTKITGTKSKNFSSYDNDGEELSVFPNYTEEVRNE</sequence>
<gene>
    <name evidence="1" type="ORF">FEZ48_13360</name>
</gene>
<reference evidence="1 2" key="1">
    <citation type="submission" date="2019-05" db="EMBL/GenBank/DDBJ databases">
        <title>The metagenome of a microbial culture collection derived from dairy environment covers the genomic content of the human microbiome.</title>
        <authorList>
            <person name="Roder T."/>
            <person name="Wuthrich D."/>
            <person name="Sattari Z."/>
            <person name="Von Ah U."/>
            <person name="Bar C."/>
            <person name="Ronchi F."/>
            <person name="Macpherson A.J."/>
            <person name="Ganal-Vonarburg S.C."/>
            <person name="Bruggmann R."/>
            <person name="Vergeres G."/>
        </authorList>
    </citation>
    <scope>NUCLEOTIDE SEQUENCE [LARGE SCALE GENOMIC DNA]</scope>
    <source>
        <strain evidence="1 2">FAM 24235</strain>
    </source>
</reference>
<dbReference type="RefSeq" id="WP_138473149.1">
    <property type="nucleotide sequence ID" value="NZ_VBTE01000067.1"/>
</dbReference>
<comment type="caution">
    <text evidence="1">The sequence shown here is derived from an EMBL/GenBank/DDBJ whole genome shotgun (WGS) entry which is preliminary data.</text>
</comment>
<organism evidence="1 2">
    <name type="scientific">Marinilactibacillus psychrotolerans</name>
    <dbReference type="NCBI Taxonomy" id="191770"/>
    <lineage>
        <taxon>Bacteria</taxon>
        <taxon>Bacillati</taxon>
        <taxon>Bacillota</taxon>
        <taxon>Bacilli</taxon>
        <taxon>Lactobacillales</taxon>
        <taxon>Carnobacteriaceae</taxon>
        <taxon>Marinilactibacillus</taxon>
    </lineage>
</organism>
<name>A0A5R9BVK0_9LACT</name>